<dbReference type="PANTHER" id="PTHR11669:SF8">
    <property type="entry name" value="DNA POLYMERASE III SUBUNIT DELTA"/>
    <property type="match status" value="1"/>
</dbReference>
<dbReference type="SUPFAM" id="SSF52540">
    <property type="entry name" value="P-loop containing nucleoside triphosphate hydrolases"/>
    <property type="match status" value="1"/>
</dbReference>
<reference evidence="1 3" key="1">
    <citation type="submission" date="2014-02" db="EMBL/GenBank/DDBJ databases">
        <authorList>
            <person name="Manrique M."/>
        </authorList>
    </citation>
    <scope>NUCLEOTIDE SEQUENCE [LARGE SCALE GENOMIC DNA]</scope>
    <source>
        <strain evidence="1 3">LMG17956</strain>
    </source>
</reference>
<reference evidence="2 4" key="3">
    <citation type="submission" date="2016-10" db="EMBL/GenBank/DDBJ databases">
        <authorList>
            <person name="de Groot N.N."/>
        </authorList>
    </citation>
    <scope>NUCLEOTIDE SEQUENCE [LARGE SCALE GENOMIC DNA]</scope>
    <source>
        <strain evidence="2 4">VTM1R29</strain>
    </source>
</reference>
<dbReference type="NCBIfam" id="NF005581">
    <property type="entry name" value="PRK07276.1"/>
    <property type="match status" value="1"/>
</dbReference>
<dbReference type="EMBL" id="CCBC010000174">
    <property type="protein sequence ID" value="CDO18209.1"/>
    <property type="molecule type" value="Genomic_DNA"/>
</dbReference>
<dbReference type="Gene3D" id="3.40.50.300">
    <property type="entry name" value="P-loop containing nucleotide triphosphate hydrolases"/>
    <property type="match status" value="1"/>
</dbReference>
<dbReference type="Proteomes" id="UP000027584">
    <property type="component" value="Unassembled WGS sequence"/>
</dbReference>
<reference evidence="1 3" key="2">
    <citation type="submission" date="2014-05" db="EMBL/GenBank/DDBJ databases">
        <title>Genome sequence of Streptococcus gallolyticus.</title>
        <authorList>
            <person name="Del Campo R."/>
        </authorList>
    </citation>
    <scope>NUCLEOTIDE SEQUENCE [LARGE SCALE GENOMIC DNA]</scope>
    <source>
        <strain evidence="1 3">LMG17956</strain>
    </source>
</reference>
<gene>
    <name evidence="1" type="ORF">BN963_SGAL_01407</name>
    <name evidence="2" type="ORF">SAMN04487839_102234</name>
</gene>
<dbReference type="Proteomes" id="UP000182764">
    <property type="component" value="Unassembled WGS sequence"/>
</dbReference>
<proteinExistence type="predicted"/>
<dbReference type="RefSeq" id="WP_039694393.1">
    <property type="nucleotide sequence ID" value="NZ_FNUH01000003.1"/>
</dbReference>
<dbReference type="AlphaFoldDB" id="A0A060RHR6"/>
<keyword evidence="1" id="KW-0808">Transferase</keyword>
<protein>
    <submittedName>
        <fullName evidence="2">DNA polymerase III, delta prime subunit</fullName>
    </submittedName>
    <submittedName>
        <fullName evidence="1">DNA polymerase III, delta' subunit</fullName>
        <ecNumber evidence="1">2.7.7.7</ecNumber>
    </submittedName>
</protein>
<keyword evidence="1" id="KW-0548">Nucleotidyltransferase</keyword>
<dbReference type="InterPro" id="IPR050238">
    <property type="entry name" value="DNA_Rep/Repair_Clamp_Loader"/>
</dbReference>
<organism evidence="1 3">
    <name type="scientific">Streptococcus gallolyticus</name>
    <dbReference type="NCBI Taxonomy" id="315405"/>
    <lineage>
        <taxon>Bacteria</taxon>
        <taxon>Bacillati</taxon>
        <taxon>Bacillota</taxon>
        <taxon>Bacilli</taxon>
        <taxon>Lactobacillales</taxon>
        <taxon>Streptococcaceae</taxon>
        <taxon>Streptococcus</taxon>
    </lineage>
</organism>
<dbReference type="InterPro" id="IPR027417">
    <property type="entry name" value="P-loop_NTPase"/>
</dbReference>
<evidence type="ECO:0000313" key="1">
    <source>
        <dbReference type="EMBL" id="CDO18209.1"/>
    </source>
</evidence>
<dbReference type="EMBL" id="FOBM01000002">
    <property type="protein sequence ID" value="SEM07667.1"/>
    <property type="molecule type" value="Genomic_DNA"/>
</dbReference>
<sequence>MELEHLQPQLFKEFNQILKSDRMNHAYLFSGDFASFDFALYLAKSRFCENLQDGLPCGECRECQLIAENEFSDVKIVKPSGQVIKTDTIRELMRDFSRSGFEGKSQVFIIQDCEKMHVNAANSLLKFIEEPQSSSYMILLTSDENKVLPTIKSRTQIFRFPKNKSLLIEQAEKAGVLKTQAEILAELAKTPKHLDELMQDKKILDVIQTCERFVTVLFKEKMLAYLETGRLVQVALEKSDQELVFQLLPLFLAKQFNQKESLVYLEKSYKAQQMWKSNVSFQNALEYMVIS</sequence>
<dbReference type="Pfam" id="PF13177">
    <property type="entry name" value="DNA_pol3_delta2"/>
    <property type="match status" value="1"/>
</dbReference>
<dbReference type="PANTHER" id="PTHR11669">
    <property type="entry name" value="REPLICATION FACTOR C / DNA POLYMERASE III GAMMA-TAU SUBUNIT"/>
    <property type="match status" value="1"/>
</dbReference>
<evidence type="ECO:0000313" key="2">
    <source>
        <dbReference type="EMBL" id="SEM07667.1"/>
    </source>
</evidence>
<name>A0A060RHR6_9STRE</name>
<dbReference type="EC" id="2.7.7.7" evidence="1"/>
<dbReference type="GO" id="GO:0006261">
    <property type="term" value="P:DNA-templated DNA replication"/>
    <property type="evidence" value="ECO:0007669"/>
    <property type="project" value="TreeGrafter"/>
</dbReference>
<evidence type="ECO:0000313" key="3">
    <source>
        <dbReference type="Proteomes" id="UP000027584"/>
    </source>
</evidence>
<accession>A0A060RHR6</accession>
<dbReference type="GO" id="GO:0003887">
    <property type="term" value="F:DNA-directed DNA polymerase activity"/>
    <property type="evidence" value="ECO:0007669"/>
    <property type="project" value="UniProtKB-EC"/>
</dbReference>
<evidence type="ECO:0000313" key="4">
    <source>
        <dbReference type="Proteomes" id="UP000182764"/>
    </source>
</evidence>